<evidence type="ECO:0000313" key="3">
    <source>
        <dbReference type="EMBL" id="GMR30673.1"/>
    </source>
</evidence>
<feature type="compositionally biased region" description="Basic and acidic residues" evidence="2">
    <location>
        <begin position="157"/>
        <end position="167"/>
    </location>
</feature>
<sequence>SMAGECSEEQESPSSDDMSATTGPEKTPKMAIDGQSIETATPTPSPPDRNDFQSHLGDINASIGQLTKRLNQLVGRNSSSSLISEASTRKKSILNQREDLKKETDRTKAELEEKLKTIEDIRSQMKHLEPELHWKNMVRLDKDINRSQDMRRALQIEAEQSRGEGRRGRIGQAEEEQEENRIQQLIKPIEEYDAHI</sequence>
<evidence type="ECO:0000256" key="2">
    <source>
        <dbReference type="SAM" id="MobiDB-lite"/>
    </source>
</evidence>
<feature type="region of interest" description="Disordered" evidence="2">
    <location>
        <begin position="157"/>
        <end position="184"/>
    </location>
</feature>
<name>A0AAN4Z2D3_9BILA</name>
<dbReference type="AlphaFoldDB" id="A0AAN4Z2D3"/>
<feature type="compositionally biased region" description="Acidic residues" evidence="2">
    <location>
        <begin position="1"/>
        <end position="11"/>
    </location>
</feature>
<dbReference type="EMBL" id="BTRK01000001">
    <property type="protein sequence ID" value="GMR30673.1"/>
    <property type="molecule type" value="Genomic_DNA"/>
</dbReference>
<keyword evidence="4" id="KW-1185">Reference proteome</keyword>
<keyword evidence="1" id="KW-0175">Coiled coil</keyword>
<proteinExistence type="predicted"/>
<dbReference type="Proteomes" id="UP001328107">
    <property type="component" value="Unassembled WGS sequence"/>
</dbReference>
<organism evidence="3 4">
    <name type="scientific">Pristionchus mayeri</name>
    <dbReference type="NCBI Taxonomy" id="1317129"/>
    <lineage>
        <taxon>Eukaryota</taxon>
        <taxon>Metazoa</taxon>
        <taxon>Ecdysozoa</taxon>
        <taxon>Nematoda</taxon>
        <taxon>Chromadorea</taxon>
        <taxon>Rhabditida</taxon>
        <taxon>Rhabditina</taxon>
        <taxon>Diplogasteromorpha</taxon>
        <taxon>Diplogasteroidea</taxon>
        <taxon>Neodiplogasteridae</taxon>
        <taxon>Pristionchus</taxon>
    </lineage>
</organism>
<gene>
    <name evidence="3" type="ORF">PMAYCL1PPCAC_00868</name>
</gene>
<feature type="compositionally biased region" description="Polar residues" evidence="2">
    <location>
        <begin position="12"/>
        <end position="24"/>
    </location>
</feature>
<feature type="region of interest" description="Disordered" evidence="2">
    <location>
        <begin position="1"/>
        <end position="58"/>
    </location>
</feature>
<feature type="coiled-coil region" evidence="1">
    <location>
        <begin position="83"/>
        <end position="128"/>
    </location>
</feature>
<evidence type="ECO:0000313" key="4">
    <source>
        <dbReference type="Proteomes" id="UP001328107"/>
    </source>
</evidence>
<protein>
    <submittedName>
        <fullName evidence="3">Uncharacterized protein</fullName>
    </submittedName>
</protein>
<reference evidence="4" key="1">
    <citation type="submission" date="2022-10" db="EMBL/GenBank/DDBJ databases">
        <title>Genome assembly of Pristionchus species.</title>
        <authorList>
            <person name="Yoshida K."/>
            <person name="Sommer R.J."/>
        </authorList>
    </citation>
    <scope>NUCLEOTIDE SEQUENCE [LARGE SCALE GENOMIC DNA]</scope>
    <source>
        <strain evidence="4">RS5460</strain>
    </source>
</reference>
<accession>A0AAN4Z2D3</accession>
<evidence type="ECO:0000256" key="1">
    <source>
        <dbReference type="SAM" id="Coils"/>
    </source>
</evidence>
<feature type="non-terminal residue" evidence="3">
    <location>
        <position position="196"/>
    </location>
</feature>
<comment type="caution">
    <text evidence="3">The sequence shown here is derived from an EMBL/GenBank/DDBJ whole genome shotgun (WGS) entry which is preliminary data.</text>
</comment>
<feature type="non-terminal residue" evidence="3">
    <location>
        <position position="1"/>
    </location>
</feature>